<evidence type="ECO:0000256" key="4">
    <source>
        <dbReference type="ARBA" id="ARBA00022912"/>
    </source>
</evidence>
<evidence type="ECO:0000313" key="9">
    <source>
        <dbReference type="Proteomes" id="UP000266841"/>
    </source>
</evidence>
<organism evidence="8 9">
    <name type="scientific">Thalassiosira oceanica</name>
    <name type="common">Marine diatom</name>
    <dbReference type="NCBI Taxonomy" id="159749"/>
    <lineage>
        <taxon>Eukaryota</taxon>
        <taxon>Sar</taxon>
        <taxon>Stramenopiles</taxon>
        <taxon>Ochrophyta</taxon>
        <taxon>Bacillariophyta</taxon>
        <taxon>Coscinodiscophyceae</taxon>
        <taxon>Thalassiosirophycidae</taxon>
        <taxon>Thalassiosirales</taxon>
        <taxon>Thalassiosiraceae</taxon>
        <taxon>Thalassiosira</taxon>
    </lineage>
</organism>
<keyword evidence="9" id="KW-1185">Reference proteome</keyword>
<dbReference type="Gene3D" id="3.60.40.10">
    <property type="entry name" value="PPM-type phosphatase domain"/>
    <property type="match status" value="1"/>
</dbReference>
<keyword evidence="4 5" id="KW-0904">Protein phosphatase</keyword>
<dbReference type="eggNOG" id="KOG0698">
    <property type="taxonomic scope" value="Eukaryota"/>
</dbReference>
<name>K0RB05_THAOC</name>
<dbReference type="SUPFAM" id="SSF81606">
    <property type="entry name" value="PP2C-like"/>
    <property type="match status" value="1"/>
</dbReference>
<dbReference type="OMA" id="THTIACM"/>
<dbReference type="Pfam" id="PF00481">
    <property type="entry name" value="PP2C"/>
    <property type="match status" value="1"/>
</dbReference>
<feature type="region of interest" description="Disordered" evidence="6">
    <location>
        <begin position="1"/>
        <end position="39"/>
    </location>
</feature>
<dbReference type="PANTHER" id="PTHR47992">
    <property type="entry name" value="PROTEIN PHOSPHATASE"/>
    <property type="match status" value="1"/>
</dbReference>
<comment type="subcellular location">
    <subcellularLocation>
        <location evidence="1">Membrane</location>
        <topology evidence="1">Peripheral membrane protein</topology>
    </subcellularLocation>
</comment>
<feature type="compositionally biased region" description="Low complexity" evidence="6">
    <location>
        <begin position="132"/>
        <end position="144"/>
    </location>
</feature>
<evidence type="ECO:0000256" key="6">
    <source>
        <dbReference type="SAM" id="MobiDB-lite"/>
    </source>
</evidence>
<dbReference type="InterPro" id="IPR036457">
    <property type="entry name" value="PPM-type-like_dom_sf"/>
</dbReference>
<feature type="compositionally biased region" description="Basic residues" evidence="6">
    <location>
        <begin position="176"/>
        <end position="186"/>
    </location>
</feature>
<dbReference type="GO" id="GO:0004722">
    <property type="term" value="F:protein serine/threonine phosphatase activity"/>
    <property type="evidence" value="ECO:0007669"/>
    <property type="project" value="InterPro"/>
</dbReference>
<dbReference type="InterPro" id="IPR000222">
    <property type="entry name" value="PP2C_BS"/>
</dbReference>
<dbReference type="InterPro" id="IPR015655">
    <property type="entry name" value="PP2C"/>
</dbReference>
<protein>
    <recommendedName>
        <fullName evidence="7">PPM-type phosphatase domain-containing protein</fullName>
    </recommendedName>
</protein>
<feature type="region of interest" description="Disordered" evidence="6">
    <location>
        <begin position="156"/>
        <end position="189"/>
    </location>
</feature>
<dbReference type="GO" id="GO:0046872">
    <property type="term" value="F:metal ion binding"/>
    <property type="evidence" value="ECO:0007669"/>
    <property type="project" value="UniProtKB-KW"/>
</dbReference>
<dbReference type="CDD" id="cd00143">
    <property type="entry name" value="PP2Cc"/>
    <property type="match status" value="1"/>
</dbReference>
<dbReference type="EMBL" id="AGNL01044719">
    <property type="protein sequence ID" value="EJK49504.1"/>
    <property type="molecule type" value="Genomic_DNA"/>
</dbReference>
<feature type="region of interest" description="Disordered" evidence="6">
    <location>
        <begin position="374"/>
        <end position="394"/>
    </location>
</feature>
<evidence type="ECO:0000313" key="8">
    <source>
        <dbReference type="EMBL" id="EJK49504.1"/>
    </source>
</evidence>
<evidence type="ECO:0000259" key="7">
    <source>
        <dbReference type="PROSITE" id="PS51746"/>
    </source>
</evidence>
<keyword evidence="3 5" id="KW-0378">Hydrolase</keyword>
<feature type="region of interest" description="Disordered" evidence="6">
    <location>
        <begin position="226"/>
        <end position="253"/>
    </location>
</feature>
<dbReference type="PROSITE" id="PS01032">
    <property type="entry name" value="PPM_1"/>
    <property type="match status" value="1"/>
</dbReference>
<feature type="domain" description="PPM-type phosphatase" evidence="7">
    <location>
        <begin position="238"/>
        <end position="544"/>
    </location>
</feature>
<feature type="compositionally biased region" description="Acidic residues" evidence="6">
    <location>
        <begin position="231"/>
        <end position="240"/>
    </location>
</feature>
<feature type="region of interest" description="Disordered" evidence="6">
    <location>
        <begin position="68"/>
        <end position="144"/>
    </location>
</feature>
<evidence type="ECO:0000256" key="1">
    <source>
        <dbReference type="ARBA" id="ARBA00004170"/>
    </source>
</evidence>
<proteinExistence type="inferred from homology"/>
<feature type="compositionally biased region" description="Basic and acidic residues" evidence="6">
    <location>
        <begin position="162"/>
        <end position="175"/>
    </location>
</feature>
<dbReference type="Proteomes" id="UP000266841">
    <property type="component" value="Unassembled WGS sequence"/>
</dbReference>
<comment type="similarity">
    <text evidence="5">Belongs to the PP2C family.</text>
</comment>
<dbReference type="InterPro" id="IPR001932">
    <property type="entry name" value="PPM-type_phosphatase-like_dom"/>
</dbReference>
<evidence type="ECO:0000256" key="2">
    <source>
        <dbReference type="ARBA" id="ARBA00022723"/>
    </source>
</evidence>
<dbReference type="PROSITE" id="PS51746">
    <property type="entry name" value="PPM_2"/>
    <property type="match status" value="1"/>
</dbReference>
<reference evidence="8 9" key="1">
    <citation type="journal article" date="2012" name="Genome Biol.">
        <title>Genome and low-iron response of an oceanic diatom adapted to chronic iron limitation.</title>
        <authorList>
            <person name="Lommer M."/>
            <person name="Specht M."/>
            <person name="Roy A.S."/>
            <person name="Kraemer L."/>
            <person name="Andreson R."/>
            <person name="Gutowska M.A."/>
            <person name="Wolf J."/>
            <person name="Bergner S.V."/>
            <person name="Schilhabel M.B."/>
            <person name="Klostermeier U.C."/>
            <person name="Beiko R.G."/>
            <person name="Rosenstiel P."/>
            <person name="Hippler M."/>
            <person name="Laroche J."/>
        </authorList>
    </citation>
    <scope>NUCLEOTIDE SEQUENCE [LARGE SCALE GENOMIC DNA]</scope>
    <source>
        <strain evidence="8 9">CCMP1005</strain>
    </source>
</reference>
<sequence>MDANEAAKSAVDRAIDDDLASPASGDGASESEARAHSFRQRRLTYTRHHILSDSAAAAVAELLAEDDESIDVDLRPNAAAADDGGVGRRQGLEADGGGGEDDASSHDDGFGEPTKKKARTEKSPLKKARADSMSSAGSGTSSYLPSRVLHAGEIVRLSSSSGDEKRHGPIDERRTGLHSHPNHPRHDKSGACKWRQRFSFCSTAPDHVLPFPRHVVGTYSHHGIEPVYDSDYGDDDESSGDESSNPGGGTIAKINQDRGGIAYPFANSERTALFAVYDGHGGGGELVSQYALCEVQRRLESSVRSLGGGTGAGSVERDIAEAMRETFLQVDRGLLDEEEIEPMYAGTTANVVLVRDGVLYVANCGDSRAVLARSTDTGGADAESEDASSGPSKYDNMVAVPLSIDQNPDSPGEKERILSSGGFVSPPPEPGLSSRVWLDPEQTQVGLAMARSIGDHAVKGVGVIAEPVVETHRIVPGDEFVIMATDGVWEFIDSDAAVEIVADRLRKGEGASVACEALIDAATRRWREVEGCYRDDITAIVIQMGDLWAENGGDGKVT</sequence>
<feature type="compositionally biased region" description="Basic and acidic residues" evidence="6">
    <location>
        <begin position="103"/>
        <end position="130"/>
    </location>
</feature>
<evidence type="ECO:0000256" key="3">
    <source>
        <dbReference type="ARBA" id="ARBA00022801"/>
    </source>
</evidence>
<dbReference type="GO" id="GO:0016020">
    <property type="term" value="C:membrane"/>
    <property type="evidence" value="ECO:0007669"/>
    <property type="project" value="UniProtKB-SubCell"/>
</dbReference>
<keyword evidence="2" id="KW-0479">Metal-binding</keyword>
<dbReference type="SMART" id="SM00332">
    <property type="entry name" value="PP2Cc"/>
    <property type="match status" value="1"/>
</dbReference>
<dbReference type="OrthoDB" id="10264738at2759"/>
<comment type="caution">
    <text evidence="8">The sequence shown here is derived from an EMBL/GenBank/DDBJ whole genome shotgun (WGS) entry which is preliminary data.</text>
</comment>
<evidence type="ECO:0000256" key="5">
    <source>
        <dbReference type="RuleBase" id="RU003465"/>
    </source>
</evidence>
<dbReference type="AlphaFoldDB" id="K0RB05"/>
<accession>K0RB05</accession>
<gene>
    <name evidence="8" type="ORF">THAOC_31616</name>
</gene>